<comment type="caution">
    <text evidence="1">The sequence shown here is derived from an EMBL/GenBank/DDBJ whole genome shotgun (WGS) entry which is preliminary data.</text>
</comment>
<organism evidence="1 2">
    <name type="scientific">Marinobacter algicola DG893</name>
    <dbReference type="NCBI Taxonomy" id="443152"/>
    <lineage>
        <taxon>Bacteria</taxon>
        <taxon>Pseudomonadati</taxon>
        <taxon>Pseudomonadota</taxon>
        <taxon>Gammaproteobacteria</taxon>
        <taxon>Pseudomonadales</taxon>
        <taxon>Marinobacteraceae</taxon>
        <taxon>Marinobacter</taxon>
    </lineage>
</organism>
<keyword evidence="2" id="KW-1185">Reference proteome</keyword>
<dbReference type="RefSeq" id="WP_007153214.1">
    <property type="nucleotide sequence ID" value="NZ_ABCP01000008.1"/>
</dbReference>
<evidence type="ECO:0000313" key="2">
    <source>
        <dbReference type="Proteomes" id="UP000005856"/>
    </source>
</evidence>
<dbReference type="AlphaFoldDB" id="A6EYW7"/>
<dbReference type="EMBL" id="ABCP01000008">
    <property type="protein sequence ID" value="EDM48207.1"/>
    <property type="molecule type" value="Genomic_DNA"/>
</dbReference>
<protein>
    <submittedName>
        <fullName evidence="1">Nitrate reductase molybdenum cofactor assembly chaperone</fullName>
    </submittedName>
</protein>
<accession>A6EYW7</accession>
<sequence length="99" mass="11187">MFQSFRKSARERSAIAQVGDWTKARFNLSDQATVMVAEVNCQVPGCPPVETVIAFWTDPETRYRFKVFKPVAEVVEDDLPVSWLLPSLLDEDDLGCDCC</sequence>
<evidence type="ECO:0000313" key="1">
    <source>
        <dbReference type="EMBL" id="EDM48207.1"/>
    </source>
</evidence>
<reference evidence="1 2" key="1">
    <citation type="submission" date="2007-06" db="EMBL/GenBank/DDBJ databases">
        <authorList>
            <person name="Green D."/>
            <person name="Ferriera S."/>
            <person name="Johnson J."/>
            <person name="Kravitz S."/>
            <person name="Beeson K."/>
            <person name="Sutton G."/>
            <person name="Rogers Y.-H."/>
            <person name="Friedman R."/>
            <person name="Frazier M."/>
            <person name="Venter J.C."/>
        </authorList>
    </citation>
    <scope>NUCLEOTIDE SEQUENCE [LARGE SCALE GENOMIC DNA]</scope>
    <source>
        <strain evidence="1 2">DG893</strain>
    </source>
</reference>
<proteinExistence type="predicted"/>
<dbReference type="Proteomes" id="UP000005856">
    <property type="component" value="Unassembled WGS sequence"/>
</dbReference>
<dbReference type="OrthoDB" id="7067390at2"/>
<dbReference type="STRING" id="443152.MDG893_15442"/>
<dbReference type="eggNOG" id="COG2180">
    <property type="taxonomic scope" value="Bacteria"/>
</dbReference>
<gene>
    <name evidence="1" type="ORF">MDG893_15442</name>
</gene>
<name>A6EYW7_9GAMM</name>